<keyword evidence="10" id="KW-1185">Reference proteome</keyword>
<evidence type="ECO:0000313" key="10">
    <source>
        <dbReference type="Proteomes" id="UP000298460"/>
    </source>
</evidence>
<evidence type="ECO:0000256" key="5">
    <source>
        <dbReference type="ARBA" id="ARBA00034531"/>
    </source>
</evidence>
<dbReference type="EMBL" id="SPQQ01000004">
    <property type="protein sequence ID" value="TGE37909.1"/>
    <property type="molecule type" value="Genomic_DNA"/>
</dbReference>
<gene>
    <name evidence="9" type="ORF">E4K67_12385</name>
</gene>
<comment type="catalytic activity">
    <reaction evidence="6">
        <text>L-threonyl-[protein] + ATP = 3-O-(5'-adenylyl)-L-threonyl-[protein] + diphosphate</text>
        <dbReference type="Rhea" id="RHEA:54292"/>
        <dbReference type="Rhea" id="RHEA-COMP:11060"/>
        <dbReference type="Rhea" id="RHEA-COMP:13847"/>
        <dbReference type="ChEBI" id="CHEBI:30013"/>
        <dbReference type="ChEBI" id="CHEBI:30616"/>
        <dbReference type="ChEBI" id="CHEBI:33019"/>
        <dbReference type="ChEBI" id="CHEBI:138113"/>
        <dbReference type="EC" id="2.7.7.108"/>
    </reaction>
</comment>
<dbReference type="PROSITE" id="PS51459">
    <property type="entry name" value="FIDO"/>
    <property type="match status" value="1"/>
</dbReference>
<evidence type="ECO:0000256" key="2">
    <source>
        <dbReference type="ARBA" id="ARBA00022695"/>
    </source>
</evidence>
<evidence type="ECO:0000256" key="6">
    <source>
        <dbReference type="ARBA" id="ARBA00047939"/>
    </source>
</evidence>
<comment type="caution">
    <text evidence="9">The sequence shown here is derived from an EMBL/GenBank/DDBJ whole genome shotgun (WGS) entry which is preliminary data.</text>
</comment>
<dbReference type="PANTHER" id="PTHR39560:SF1">
    <property type="entry name" value="PROTEIN ADENYLYLTRANSFERASE FIC-RELATED"/>
    <property type="match status" value="1"/>
</dbReference>
<organism evidence="9 10">
    <name type="scientific">Desulfosporosinus fructosivorans</name>
    <dbReference type="NCBI Taxonomy" id="2018669"/>
    <lineage>
        <taxon>Bacteria</taxon>
        <taxon>Bacillati</taxon>
        <taxon>Bacillota</taxon>
        <taxon>Clostridia</taxon>
        <taxon>Eubacteriales</taxon>
        <taxon>Desulfitobacteriaceae</taxon>
        <taxon>Desulfosporosinus</taxon>
    </lineage>
</organism>
<dbReference type="PANTHER" id="PTHR39560">
    <property type="entry name" value="PROTEIN ADENYLYLTRANSFERASE FIC-RELATED"/>
    <property type="match status" value="1"/>
</dbReference>
<evidence type="ECO:0000256" key="3">
    <source>
        <dbReference type="ARBA" id="ARBA00022741"/>
    </source>
</evidence>
<dbReference type="Pfam" id="PF02661">
    <property type="entry name" value="Fic"/>
    <property type="match status" value="1"/>
</dbReference>
<dbReference type="InterPro" id="IPR036597">
    <property type="entry name" value="Fido-like_dom_sf"/>
</dbReference>
<dbReference type="GO" id="GO:0005524">
    <property type="term" value="F:ATP binding"/>
    <property type="evidence" value="ECO:0007669"/>
    <property type="project" value="UniProtKB-KW"/>
</dbReference>
<dbReference type="AlphaFoldDB" id="A0A4Z0R678"/>
<dbReference type="SUPFAM" id="SSF140931">
    <property type="entry name" value="Fic-like"/>
    <property type="match status" value="1"/>
</dbReference>
<dbReference type="Gene3D" id="1.10.3290.10">
    <property type="entry name" value="Fido-like domain"/>
    <property type="match status" value="1"/>
</dbReference>
<accession>A0A4Z0R678</accession>
<dbReference type="GO" id="GO:0070733">
    <property type="term" value="F:AMPylase activity"/>
    <property type="evidence" value="ECO:0007669"/>
    <property type="project" value="UniProtKB-EC"/>
</dbReference>
<evidence type="ECO:0000313" key="9">
    <source>
        <dbReference type="EMBL" id="TGE37909.1"/>
    </source>
</evidence>
<reference evidence="9 10" key="1">
    <citation type="submission" date="2019-03" db="EMBL/GenBank/DDBJ databases">
        <title>Draft Genome Sequence of Desulfosporosinus fructosivorans Strain 63.6F, Isolated from Marine Sediment in the Baltic Sea.</title>
        <authorList>
            <person name="Hausmann B."/>
            <person name="Vandieken V."/>
            <person name="Pjevac P."/>
            <person name="Schreck K."/>
            <person name="Herbold C.W."/>
            <person name="Loy A."/>
        </authorList>
    </citation>
    <scope>NUCLEOTIDE SEQUENCE [LARGE SCALE GENOMIC DNA]</scope>
    <source>
        <strain evidence="9 10">63.6F</strain>
    </source>
</reference>
<keyword evidence="4" id="KW-0067">ATP-binding</keyword>
<evidence type="ECO:0000256" key="4">
    <source>
        <dbReference type="ARBA" id="ARBA00022840"/>
    </source>
</evidence>
<proteinExistence type="predicted"/>
<sequence>MRDPYLYPNTEVLKNKLRVLDNEKLNTIEAEYTSTRLKEIMENPIKGNFDFDHLCRMHGYIFQDLYDWAGQPRIINIEKSEPVLGGISIEYSDFQDIKFVTSCVLSKMEEVDWERFSLDEKAESLSKYMAELWKVHIFREGNTRTIVTFICQYTERKGFKLDTELFEQNSAYVRSALVAASAVFKGLGDKSKPQYLVKIVKDALKRGESGIIE</sequence>
<dbReference type="GO" id="GO:0051302">
    <property type="term" value="P:regulation of cell division"/>
    <property type="evidence" value="ECO:0007669"/>
    <property type="project" value="TreeGrafter"/>
</dbReference>
<evidence type="ECO:0000259" key="8">
    <source>
        <dbReference type="PROSITE" id="PS51459"/>
    </source>
</evidence>
<dbReference type="EC" id="2.7.7.108" evidence="5"/>
<dbReference type="InterPro" id="IPR003812">
    <property type="entry name" value="Fido"/>
</dbReference>
<dbReference type="Proteomes" id="UP000298460">
    <property type="component" value="Unassembled WGS sequence"/>
</dbReference>
<keyword evidence="1" id="KW-0808">Transferase</keyword>
<dbReference type="OrthoDB" id="9813719at2"/>
<keyword evidence="2" id="KW-0548">Nucleotidyltransferase</keyword>
<protein>
    <recommendedName>
        <fullName evidence="5">protein adenylyltransferase</fullName>
        <ecNumber evidence="5">2.7.7.108</ecNumber>
    </recommendedName>
</protein>
<evidence type="ECO:0000256" key="7">
    <source>
        <dbReference type="ARBA" id="ARBA00048696"/>
    </source>
</evidence>
<comment type="catalytic activity">
    <reaction evidence="7">
        <text>L-tyrosyl-[protein] + ATP = O-(5'-adenylyl)-L-tyrosyl-[protein] + diphosphate</text>
        <dbReference type="Rhea" id="RHEA:54288"/>
        <dbReference type="Rhea" id="RHEA-COMP:10136"/>
        <dbReference type="Rhea" id="RHEA-COMP:13846"/>
        <dbReference type="ChEBI" id="CHEBI:30616"/>
        <dbReference type="ChEBI" id="CHEBI:33019"/>
        <dbReference type="ChEBI" id="CHEBI:46858"/>
        <dbReference type="ChEBI" id="CHEBI:83624"/>
        <dbReference type="EC" id="2.7.7.108"/>
    </reaction>
</comment>
<name>A0A4Z0R678_9FIRM</name>
<evidence type="ECO:0000256" key="1">
    <source>
        <dbReference type="ARBA" id="ARBA00022679"/>
    </source>
</evidence>
<feature type="domain" description="Fido" evidence="8">
    <location>
        <begin position="49"/>
        <end position="198"/>
    </location>
</feature>
<keyword evidence="3" id="KW-0547">Nucleotide-binding</keyword>